<dbReference type="GO" id="GO:0005886">
    <property type="term" value="C:plasma membrane"/>
    <property type="evidence" value="ECO:0007669"/>
    <property type="project" value="TreeGrafter"/>
</dbReference>
<evidence type="ECO:0000256" key="1">
    <source>
        <dbReference type="ARBA" id="ARBA00004141"/>
    </source>
</evidence>
<keyword evidence="7 11" id="KW-1133">Transmembrane helix</keyword>
<evidence type="ECO:0000256" key="9">
    <source>
        <dbReference type="ARBA" id="ARBA00023136"/>
    </source>
</evidence>
<evidence type="ECO:0000256" key="2">
    <source>
        <dbReference type="ARBA" id="ARBA00008130"/>
    </source>
</evidence>
<dbReference type="EMBL" id="KZ819662">
    <property type="protein sequence ID" value="PWN30803.1"/>
    <property type="molecule type" value="Genomic_DNA"/>
</dbReference>
<feature type="transmembrane region" description="Helical" evidence="11">
    <location>
        <begin position="171"/>
        <end position="191"/>
    </location>
</feature>
<dbReference type="GeneID" id="37029447"/>
<dbReference type="RefSeq" id="XP_025365415.1">
    <property type="nucleotide sequence ID" value="XM_025507624.1"/>
</dbReference>
<feature type="transmembrane region" description="Helical" evidence="11">
    <location>
        <begin position="75"/>
        <end position="101"/>
    </location>
</feature>
<feature type="transmembrane region" description="Helical" evidence="11">
    <location>
        <begin position="146"/>
        <end position="165"/>
    </location>
</feature>
<evidence type="ECO:0000256" key="11">
    <source>
        <dbReference type="SAM" id="Phobius"/>
    </source>
</evidence>
<name>A0A316V3M8_9BASI</name>
<dbReference type="Pfam" id="PF01036">
    <property type="entry name" value="Bac_rhodopsin"/>
    <property type="match status" value="1"/>
</dbReference>
<dbReference type="OrthoDB" id="536545at2759"/>
<evidence type="ECO:0000256" key="3">
    <source>
        <dbReference type="ARBA" id="ARBA00022543"/>
    </source>
</evidence>
<evidence type="ECO:0000256" key="7">
    <source>
        <dbReference type="ARBA" id="ARBA00022989"/>
    </source>
</evidence>
<accession>A0A316V3M8</accession>
<keyword evidence="8" id="KW-0157">Chromophore</keyword>
<reference evidence="12 13" key="1">
    <citation type="journal article" date="2018" name="Mol. Biol. Evol.">
        <title>Broad Genomic Sampling Reveals a Smut Pathogenic Ancestry of the Fungal Clade Ustilaginomycotina.</title>
        <authorList>
            <person name="Kijpornyongpan T."/>
            <person name="Mondo S.J."/>
            <person name="Barry K."/>
            <person name="Sandor L."/>
            <person name="Lee J."/>
            <person name="Lipzen A."/>
            <person name="Pangilinan J."/>
            <person name="LaButti K."/>
            <person name="Hainaut M."/>
            <person name="Henrissat B."/>
            <person name="Grigoriev I.V."/>
            <person name="Spatafora J.W."/>
            <person name="Aime M.C."/>
        </authorList>
    </citation>
    <scope>NUCLEOTIDE SEQUENCE [LARGE SCALE GENOMIC DNA]</scope>
    <source>
        <strain evidence="12 13">MCA 5214</strain>
    </source>
</reference>
<evidence type="ECO:0000256" key="8">
    <source>
        <dbReference type="ARBA" id="ARBA00022991"/>
    </source>
</evidence>
<dbReference type="AlphaFoldDB" id="A0A316V3M8"/>
<evidence type="ECO:0000313" key="12">
    <source>
        <dbReference type="EMBL" id="PWN30803.1"/>
    </source>
</evidence>
<dbReference type="InterPro" id="IPR018229">
    <property type="entry name" value="Rhodopsin_retinal_BS"/>
</dbReference>
<dbReference type="Gene3D" id="1.20.1070.10">
    <property type="entry name" value="Rhodopsin 7-helix transmembrane proteins"/>
    <property type="match status" value="1"/>
</dbReference>
<comment type="subcellular location">
    <subcellularLocation>
        <location evidence="1">Membrane</location>
        <topology evidence="1">Multi-pass membrane protein</topology>
    </subcellularLocation>
</comment>
<proteinExistence type="inferred from homology"/>
<protein>
    <submittedName>
        <fullName evidence="12">Family A G protein-coupled receptor-like protein</fullName>
    </submittedName>
</protein>
<keyword evidence="9 11" id="KW-0472">Membrane</keyword>
<keyword evidence="6" id="KW-0681">Retinal protein</keyword>
<dbReference type="GO" id="GO:0007602">
    <property type="term" value="P:phototransduction"/>
    <property type="evidence" value="ECO:0007669"/>
    <property type="project" value="UniProtKB-KW"/>
</dbReference>
<dbReference type="PANTHER" id="PTHR28286:SF2">
    <property type="entry name" value="BACTERIORHODOPSIN _OPSIN, NOPA (EUROFUNG)"/>
    <property type="match status" value="1"/>
</dbReference>
<feature type="transmembrane region" description="Helical" evidence="11">
    <location>
        <begin position="242"/>
        <end position="264"/>
    </location>
</feature>
<dbReference type="GO" id="GO:0009881">
    <property type="term" value="F:photoreceptor activity"/>
    <property type="evidence" value="ECO:0007669"/>
    <property type="project" value="UniProtKB-KW"/>
</dbReference>
<evidence type="ECO:0000256" key="6">
    <source>
        <dbReference type="ARBA" id="ARBA00022925"/>
    </source>
</evidence>
<keyword evidence="10 12" id="KW-0675">Receptor</keyword>
<feature type="transmembrane region" description="Helical" evidence="11">
    <location>
        <begin position="45"/>
        <end position="63"/>
    </location>
</feature>
<keyword evidence="13" id="KW-1185">Reference proteome</keyword>
<sequence length="297" mass="32607">MNQYFENFAYELTKPSKHHDGPITIPEPVDPDLHHPEKITKMGKTVLWVVAGIMTLGFITFVAHSQRIAYRFRTIPVITAMINVTAAISYLAMATGLGGALTNERHDSRYSAKREVLVPRYIDWLITTPLLILDITLLAGMPLGEILIAIFADVTMIITGLIAGLHPDVRARWIFFAISVASMFYVFYTLVGSGRSYSYLRSQKVGSLYNQVSLALLVVWSLYAVTFVLGEGAGYVSADTEVLLFAVLDVIAKPLWGAVVVFAVPEEGHVLLPESLASPLGGGYTALSQGDERREDA</sequence>
<feature type="transmembrane region" description="Helical" evidence="11">
    <location>
        <begin position="121"/>
        <end position="139"/>
    </location>
</feature>
<evidence type="ECO:0000256" key="5">
    <source>
        <dbReference type="ARBA" id="ARBA00022692"/>
    </source>
</evidence>
<dbReference type="Proteomes" id="UP000245884">
    <property type="component" value="Unassembled WGS sequence"/>
</dbReference>
<dbReference type="GO" id="GO:0005783">
    <property type="term" value="C:endoplasmic reticulum"/>
    <property type="evidence" value="ECO:0007669"/>
    <property type="project" value="TreeGrafter"/>
</dbReference>
<dbReference type="InterPro" id="IPR001425">
    <property type="entry name" value="Arc/bac/fun_rhodopsins"/>
</dbReference>
<evidence type="ECO:0000256" key="4">
    <source>
        <dbReference type="ARBA" id="ARBA00022606"/>
    </source>
</evidence>
<evidence type="ECO:0000256" key="10">
    <source>
        <dbReference type="ARBA" id="ARBA00023170"/>
    </source>
</evidence>
<dbReference type="PROSITE" id="PS00950">
    <property type="entry name" value="BACTERIAL_OPSIN_1"/>
    <property type="match status" value="1"/>
</dbReference>
<dbReference type="SMART" id="SM01021">
    <property type="entry name" value="Bac_rhodopsin"/>
    <property type="match status" value="1"/>
</dbReference>
<dbReference type="GO" id="GO:0005216">
    <property type="term" value="F:monoatomic ion channel activity"/>
    <property type="evidence" value="ECO:0007669"/>
    <property type="project" value="InterPro"/>
</dbReference>
<dbReference type="SUPFAM" id="SSF81321">
    <property type="entry name" value="Family A G protein-coupled receptor-like"/>
    <property type="match status" value="1"/>
</dbReference>
<keyword evidence="5 11" id="KW-0812">Transmembrane</keyword>
<dbReference type="PRINTS" id="PR00251">
    <property type="entry name" value="BACTRLOPSIN"/>
</dbReference>
<comment type="similarity">
    <text evidence="2">Belongs to the archaeal/bacterial/fungal opsin family.</text>
</comment>
<gene>
    <name evidence="12" type="ORF">BDZ90DRAFT_248443</name>
</gene>
<dbReference type="PANTHER" id="PTHR28286">
    <property type="match status" value="1"/>
</dbReference>
<keyword evidence="4" id="KW-0716">Sensory transduction</keyword>
<organism evidence="12 13">
    <name type="scientific">Jaminaea rosea</name>
    <dbReference type="NCBI Taxonomy" id="1569628"/>
    <lineage>
        <taxon>Eukaryota</taxon>
        <taxon>Fungi</taxon>
        <taxon>Dikarya</taxon>
        <taxon>Basidiomycota</taxon>
        <taxon>Ustilaginomycotina</taxon>
        <taxon>Exobasidiomycetes</taxon>
        <taxon>Microstromatales</taxon>
        <taxon>Microstromatales incertae sedis</taxon>
        <taxon>Jaminaea</taxon>
    </lineage>
</organism>
<keyword evidence="3" id="KW-0600">Photoreceptor protein</keyword>
<evidence type="ECO:0000313" key="13">
    <source>
        <dbReference type="Proteomes" id="UP000245884"/>
    </source>
</evidence>
<feature type="transmembrane region" description="Helical" evidence="11">
    <location>
        <begin position="212"/>
        <end position="230"/>
    </location>
</feature>